<feature type="domain" description="Retrotransposon gag" evidence="2">
    <location>
        <begin position="1"/>
        <end position="56"/>
    </location>
</feature>
<proteinExistence type="predicted"/>
<feature type="region of interest" description="Disordered" evidence="1">
    <location>
        <begin position="80"/>
        <end position="119"/>
    </location>
</feature>
<feature type="non-terminal residue" evidence="3">
    <location>
        <position position="1"/>
    </location>
</feature>
<protein>
    <recommendedName>
        <fullName evidence="2">Retrotransposon gag domain-containing protein</fullName>
    </recommendedName>
</protein>
<evidence type="ECO:0000313" key="4">
    <source>
        <dbReference type="Proteomes" id="UP000257109"/>
    </source>
</evidence>
<comment type="caution">
    <text evidence="3">The sequence shown here is derived from an EMBL/GenBank/DDBJ whole genome shotgun (WGS) entry which is preliminary data.</text>
</comment>
<dbReference type="OrthoDB" id="1731207at2759"/>
<dbReference type="Pfam" id="PF03732">
    <property type="entry name" value="Retrotrans_gag"/>
    <property type="match status" value="1"/>
</dbReference>
<dbReference type="Proteomes" id="UP000257109">
    <property type="component" value="Unassembled WGS sequence"/>
</dbReference>
<organism evidence="3 4">
    <name type="scientific">Mucuna pruriens</name>
    <name type="common">Velvet bean</name>
    <name type="synonym">Dolichos pruriens</name>
    <dbReference type="NCBI Taxonomy" id="157652"/>
    <lineage>
        <taxon>Eukaryota</taxon>
        <taxon>Viridiplantae</taxon>
        <taxon>Streptophyta</taxon>
        <taxon>Embryophyta</taxon>
        <taxon>Tracheophyta</taxon>
        <taxon>Spermatophyta</taxon>
        <taxon>Magnoliopsida</taxon>
        <taxon>eudicotyledons</taxon>
        <taxon>Gunneridae</taxon>
        <taxon>Pentapetalae</taxon>
        <taxon>rosids</taxon>
        <taxon>fabids</taxon>
        <taxon>Fabales</taxon>
        <taxon>Fabaceae</taxon>
        <taxon>Papilionoideae</taxon>
        <taxon>50 kb inversion clade</taxon>
        <taxon>NPAAA clade</taxon>
        <taxon>indigoferoid/millettioid clade</taxon>
        <taxon>Phaseoleae</taxon>
        <taxon>Mucuna</taxon>
    </lineage>
</organism>
<evidence type="ECO:0000256" key="1">
    <source>
        <dbReference type="SAM" id="MobiDB-lite"/>
    </source>
</evidence>
<dbReference type="AlphaFoldDB" id="A0A371IAP2"/>
<sequence>MRARFVPPTYTRDLDNKLQRIYQRSKSVEEYHKEMEMDLMRAQIKESKEAIMARLLHLQHYKNLSELVHQAIKVEMQIGRRSTSKNTYEGSSGWKGKEKEKDRARREKDPKKGSEPFIG</sequence>
<feature type="compositionally biased region" description="Basic and acidic residues" evidence="1">
    <location>
        <begin position="95"/>
        <end position="119"/>
    </location>
</feature>
<evidence type="ECO:0000313" key="3">
    <source>
        <dbReference type="EMBL" id="RDY12034.1"/>
    </source>
</evidence>
<dbReference type="InterPro" id="IPR005162">
    <property type="entry name" value="Retrotrans_gag_dom"/>
</dbReference>
<dbReference type="EMBL" id="QJKJ01000540">
    <property type="protein sequence ID" value="RDY12034.1"/>
    <property type="molecule type" value="Genomic_DNA"/>
</dbReference>
<name>A0A371IAP2_MUCPR</name>
<dbReference type="PANTHER" id="PTHR35046">
    <property type="entry name" value="ZINC KNUCKLE (CCHC-TYPE) FAMILY PROTEIN"/>
    <property type="match status" value="1"/>
</dbReference>
<accession>A0A371IAP2</accession>
<gene>
    <name evidence="3" type="ORF">CR513_03215</name>
</gene>
<dbReference type="PANTHER" id="PTHR35046:SF9">
    <property type="entry name" value="RNA-DIRECTED DNA POLYMERASE"/>
    <property type="match status" value="1"/>
</dbReference>
<evidence type="ECO:0000259" key="2">
    <source>
        <dbReference type="Pfam" id="PF03732"/>
    </source>
</evidence>
<reference evidence="3" key="1">
    <citation type="submission" date="2018-05" db="EMBL/GenBank/DDBJ databases">
        <title>Draft genome of Mucuna pruriens seed.</title>
        <authorList>
            <person name="Nnadi N.E."/>
            <person name="Vos R."/>
            <person name="Hasami M.H."/>
            <person name="Devisetty U.K."/>
            <person name="Aguiy J.C."/>
        </authorList>
    </citation>
    <scope>NUCLEOTIDE SEQUENCE [LARGE SCALE GENOMIC DNA]</scope>
    <source>
        <strain evidence="3">JCA_2017</strain>
    </source>
</reference>
<keyword evidence="4" id="KW-1185">Reference proteome</keyword>